<feature type="domain" description="F-box" evidence="1">
    <location>
        <begin position="2"/>
        <end position="53"/>
    </location>
</feature>
<dbReference type="Pfam" id="PF12937">
    <property type="entry name" value="F-box-like"/>
    <property type="match status" value="1"/>
</dbReference>
<dbReference type="Gene3D" id="3.80.10.10">
    <property type="entry name" value="Ribonuclease Inhibitor"/>
    <property type="match status" value="1"/>
</dbReference>
<gene>
    <name evidence="2" type="ORF">PDIGIT_LOCUS9624</name>
</gene>
<sequence length="548" mass="63656">MENLPDEVLLLIFENLTQCKPRYWRTRTQRLRPLTLVSRRLHRIATPMLYEHIQGSKFLASESWVGLAKTLHQNTNLAQHVKSINAQFASFPYREYPPHDLLLNLMKLWDMVQKLHIADIYELEKRSRSYCDNILLTFWVLLCERLETLVMNLSNDSWIGEVGGTRTGTLPLAVEELGRAIYADLDSGGRRYDCLRTLNISLTEWSCFHLTIAVPFLSLPNLKTLALAGEGSYARLRTPFYGREPEYPVRTSSVEHVHLKFAADAKTKPSDLVNLLLACKALKRFDCLIFWSPIPEEWFEAVSKSLQIHSNTLQFLTLSYSSPDDENLISNSSCLPEYLRNMDKLTHVDVPYATLFRNHDVSNIAQLLPPSLEFLTLRLEPQVDMADWAAMDAIIEHTSSAIYIAYQEGVFPNLEAVEIMLYHGSWYHPQPRQFAIPKFNIEHTRSALRSHGVHFDVSLYYDWHEGYADDPTPEFPATIPTMRAFKWRFPGFVRWSPHHHQLRASTCEEPQIERDIWDWGVYRWSPHVPPYQPWDWENEESPELPDTA</sequence>
<evidence type="ECO:0000313" key="2">
    <source>
        <dbReference type="EMBL" id="CAI6336521.1"/>
    </source>
</evidence>
<dbReference type="EMBL" id="CAOQHR010000006">
    <property type="protein sequence ID" value="CAI6336521.1"/>
    <property type="molecule type" value="Genomic_DNA"/>
</dbReference>
<evidence type="ECO:0000313" key="3">
    <source>
        <dbReference type="Proteomes" id="UP001152607"/>
    </source>
</evidence>
<reference evidence="2" key="1">
    <citation type="submission" date="2023-01" db="EMBL/GenBank/DDBJ databases">
        <authorList>
            <person name="Van Ghelder C."/>
            <person name="Rancurel C."/>
        </authorList>
    </citation>
    <scope>NUCLEOTIDE SEQUENCE</scope>
    <source>
        <strain evidence="2">CNCM I-4278</strain>
    </source>
</reference>
<dbReference type="InterPro" id="IPR001810">
    <property type="entry name" value="F-box_dom"/>
</dbReference>
<dbReference type="AlphaFoldDB" id="A0A9W4UKF7"/>
<name>A0A9W4UKF7_9PLEO</name>
<comment type="caution">
    <text evidence="2">The sequence shown here is derived from an EMBL/GenBank/DDBJ whole genome shotgun (WGS) entry which is preliminary data.</text>
</comment>
<evidence type="ECO:0000259" key="1">
    <source>
        <dbReference type="Pfam" id="PF12937"/>
    </source>
</evidence>
<protein>
    <recommendedName>
        <fullName evidence="1">F-box domain-containing protein</fullName>
    </recommendedName>
</protein>
<proteinExistence type="predicted"/>
<dbReference type="SUPFAM" id="SSF52047">
    <property type="entry name" value="RNI-like"/>
    <property type="match status" value="1"/>
</dbReference>
<dbReference type="InterPro" id="IPR032675">
    <property type="entry name" value="LRR_dom_sf"/>
</dbReference>
<dbReference type="Proteomes" id="UP001152607">
    <property type="component" value="Unassembled WGS sequence"/>
</dbReference>
<accession>A0A9W4UKF7</accession>
<keyword evidence="3" id="KW-1185">Reference proteome</keyword>
<organism evidence="2 3">
    <name type="scientific">Periconia digitata</name>
    <dbReference type="NCBI Taxonomy" id="1303443"/>
    <lineage>
        <taxon>Eukaryota</taxon>
        <taxon>Fungi</taxon>
        <taxon>Dikarya</taxon>
        <taxon>Ascomycota</taxon>
        <taxon>Pezizomycotina</taxon>
        <taxon>Dothideomycetes</taxon>
        <taxon>Pleosporomycetidae</taxon>
        <taxon>Pleosporales</taxon>
        <taxon>Massarineae</taxon>
        <taxon>Periconiaceae</taxon>
        <taxon>Periconia</taxon>
    </lineage>
</organism>